<keyword evidence="5" id="KW-0997">Cell inner membrane</keyword>
<evidence type="ECO:0000256" key="9">
    <source>
        <dbReference type="ARBA" id="ARBA00023136"/>
    </source>
</evidence>
<keyword evidence="3" id="KW-0813">Transport</keyword>
<evidence type="ECO:0000256" key="8">
    <source>
        <dbReference type="ARBA" id="ARBA00022989"/>
    </source>
</evidence>
<reference evidence="11 12" key="1">
    <citation type="submission" date="2020-08" db="EMBL/GenBank/DDBJ databases">
        <title>Genomic Encyclopedia of Type Strains, Phase IV (KMG-IV): sequencing the most valuable type-strain genomes for metagenomic binning, comparative biology and taxonomic classification.</title>
        <authorList>
            <person name="Goeker M."/>
        </authorList>
    </citation>
    <scope>NUCLEOTIDE SEQUENCE [LARGE SCALE GENOMIC DNA]</scope>
    <source>
        <strain evidence="11 12">DSM 23240</strain>
    </source>
</reference>
<sequence>MSILFIRVPARAMLNVQTTHKGVAALPMPDCRYALESRQGLITQHGNKQLSELSEQFAVADRVVLILAAVDVNLLRLPVPPLSDAKLKMALPNLVEEHLLVDPLDCVIVAALKRKGITDKAADSDNKRLIGVVQRDWLALLVTAVQTLGGRNLLALPGQLCLPAGDTDAAVAVVTDHGGDCEIALRTGMEEGIGWLSPEVSGRSVAQEVLDGLTAILPQRTVTLYVPDASVATYQERATVQINVEGNGGAEVYADNWPLWIAGAQELIRASSIDLMQGLTTQAAGTSFNWYRWRWPLGLATALVLVNIISLNVDWWGLRHEASDLRIGMIQSYRIAYPKETVIIDPIAQMKQKVTAAARDSGQMAPGDFIALTTTVGDILSALPQRADHGAIAALEYGDHQLLVRFKTAADTDAAEKGLRKMLEARKLTLSKPTGNALQIGSSN</sequence>
<keyword evidence="6" id="KW-0812">Transmembrane</keyword>
<evidence type="ECO:0000313" key="12">
    <source>
        <dbReference type="Proteomes" id="UP000571084"/>
    </source>
</evidence>
<evidence type="ECO:0000256" key="3">
    <source>
        <dbReference type="ARBA" id="ARBA00022448"/>
    </source>
</evidence>
<evidence type="ECO:0000256" key="4">
    <source>
        <dbReference type="ARBA" id="ARBA00022475"/>
    </source>
</evidence>
<keyword evidence="7" id="KW-0653">Protein transport</keyword>
<dbReference type="Pfam" id="PF12693">
    <property type="entry name" value="GspL_C"/>
    <property type="match status" value="1"/>
</dbReference>
<keyword evidence="9" id="KW-0472">Membrane</keyword>
<accession>A0A840RWS9</accession>
<dbReference type="EMBL" id="JACHHQ010000006">
    <property type="protein sequence ID" value="MBB5201011.1"/>
    <property type="molecule type" value="Genomic_DNA"/>
</dbReference>
<evidence type="ECO:0000256" key="6">
    <source>
        <dbReference type="ARBA" id="ARBA00022692"/>
    </source>
</evidence>
<protein>
    <submittedName>
        <fullName evidence="11">General secretion pathway protein L</fullName>
    </submittedName>
</protein>
<name>A0A840RWS9_9BURK</name>
<evidence type="ECO:0000256" key="2">
    <source>
        <dbReference type="ARBA" id="ARBA00005318"/>
    </source>
</evidence>
<proteinExistence type="inferred from homology"/>
<dbReference type="PIRSF" id="PIRSF015761">
    <property type="entry name" value="Protein_L"/>
    <property type="match status" value="1"/>
</dbReference>
<dbReference type="Gene3D" id="3.30.420.380">
    <property type="match status" value="1"/>
</dbReference>
<dbReference type="GO" id="GO:0009276">
    <property type="term" value="C:Gram-negative-bacterium-type cell wall"/>
    <property type="evidence" value="ECO:0007669"/>
    <property type="project" value="InterPro"/>
</dbReference>
<evidence type="ECO:0000313" key="11">
    <source>
        <dbReference type="EMBL" id="MBB5201011.1"/>
    </source>
</evidence>
<dbReference type="RefSeq" id="WP_168056842.1">
    <property type="nucleotide sequence ID" value="NZ_JAAOZT010000012.1"/>
</dbReference>
<keyword evidence="8" id="KW-1133">Transmembrane helix</keyword>
<keyword evidence="12" id="KW-1185">Reference proteome</keyword>
<comment type="caution">
    <text evidence="11">The sequence shown here is derived from an EMBL/GenBank/DDBJ whole genome shotgun (WGS) entry which is preliminary data.</text>
</comment>
<dbReference type="GO" id="GO:0015628">
    <property type="term" value="P:protein secretion by the type II secretion system"/>
    <property type="evidence" value="ECO:0007669"/>
    <property type="project" value="InterPro"/>
</dbReference>
<organism evidence="11 12">
    <name type="scientific">Glaciimonas immobilis</name>
    <dbReference type="NCBI Taxonomy" id="728004"/>
    <lineage>
        <taxon>Bacteria</taxon>
        <taxon>Pseudomonadati</taxon>
        <taxon>Pseudomonadota</taxon>
        <taxon>Betaproteobacteria</taxon>
        <taxon>Burkholderiales</taxon>
        <taxon>Oxalobacteraceae</taxon>
        <taxon>Glaciimonas</taxon>
    </lineage>
</organism>
<feature type="domain" description="GspL periplasmic" evidence="10">
    <location>
        <begin position="289"/>
        <end position="425"/>
    </location>
</feature>
<dbReference type="InterPro" id="IPR025691">
    <property type="entry name" value="GspL_pp_dom"/>
</dbReference>
<evidence type="ECO:0000256" key="1">
    <source>
        <dbReference type="ARBA" id="ARBA00004533"/>
    </source>
</evidence>
<comment type="similarity">
    <text evidence="2">Belongs to the GSP L family.</text>
</comment>
<dbReference type="Proteomes" id="UP000571084">
    <property type="component" value="Unassembled WGS sequence"/>
</dbReference>
<dbReference type="NCBIfam" id="TIGR01709">
    <property type="entry name" value="typeII_sec_gspL"/>
    <property type="match status" value="1"/>
</dbReference>
<dbReference type="AlphaFoldDB" id="A0A840RWS9"/>
<dbReference type="InterPro" id="IPR007812">
    <property type="entry name" value="T2SS_protein-GspL"/>
</dbReference>
<dbReference type="GO" id="GO:0015627">
    <property type="term" value="C:type II protein secretion system complex"/>
    <property type="evidence" value="ECO:0007669"/>
    <property type="project" value="InterPro"/>
</dbReference>
<dbReference type="InterPro" id="IPR043129">
    <property type="entry name" value="ATPase_NBD"/>
</dbReference>
<comment type="subcellular location">
    <subcellularLocation>
        <location evidence="1">Cell inner membrane</location>
    </subcellularLocation>
</comment>
<keyword evidence="4" id="KW-1003">Cell membrane</keyword>
<gene>
    <name evidence="11" type="ORF">HNR39_002860</name>
</gene>
<evidence type="ECO:0000256" key="5">
    <source>
        <dbReference type="ARBA" id="ARBA00022519"/>
    </source>
</evidence>
<evidence type="ECO:0000259" key="10">
    <source>
        <dbReference type="Pfam" id="PF12693"/>
    </source>
</evidence>
<evidence type="ECO:0000256" key="7">
    <source>
        <dbReference type="ARBA" id="ARBA00022927"/>
    </source>
</evidence>
<dbReference type="SUPFAM" id="SSF53067">
    <property type="entry name" value="Actin-like ATPase domain"/>
    <property type="match status" value="1"/>
</dbReference>